<keyword evidence="1" id="KW-0378">Hydrolase</keyword>
<dbReference type="PANTHER" id="PTHR48081">
    <property type="entry name" value="AB HYDROLASE SUPERFAMILY PROTEIN C4A8.06C"/>
    <property type="match status" value="1"/>
</dbReference>
<keyword evidence="4" id="KW-1185">Reference proteome</keyword>
<dbReference type="SUPFAM" id="SSF53474">
    <property type="entry name" value="alpha/beta-Hydrolases"/>
    <property type="match status" value="1"/>
</dbReference>
<evidence type="ECO:0000256" key="1">
    <source>
        <dbReference type="ARBA" id="ARBA00022801"/>
    </source>
</evidence>
<accession>A0A5C1E9F3</accession>
<dbReference type="Gene3D" id="3.40.50.1820">
    <property type="entry name" value="alpha/beta hydrolase"/>
    <property type="match status" value="1"/>
</dbReference>
<proteinExistence type="predicted"/>
<evidence type="ECO:0000313" key="3">
    <source>
        <dbReference type="EMBL" id="QEL65259.1"/>
    </source>
</evidence>
<dbReference type="GO" id="GO:0016787">
    <property type="term" value="F:hydrolase activity"/>
    <property type="evidence" value="ECO:0007669"/>
    <property type="project" value="UniProtKB-KW"/>
</dbReference>
<dbReference type="InterPro" id="IPR029058">
    <property type="entry name" value="AB_hydrolase_fold"/>
</dbReference>
<dbReference type="InterPro" id="IPR050300">
    <property type="entry name" value="GDXG_lipolytic_enzyme"/>
</dbReference>
<feature type="domain" description="BD-FAE-like" evidence="2">
    <location>
        <begin position="109"/>
        <end position="216"/>
    </location>
</feature>
<reference evidence="3 4" key="1">
    <citation type="submission" date="2017-07" db="EMBL/GenBank/DDBJ databases">
        <title>Complete genome sequence of Oryzomicrobium terrae TPP412.</title>
        <authorList>
            <person name="Chiu L.-W."/>
            <person name="Lo K.-J."/>
            <person name="Tsai Y.-M."/>
            <person name="Lin S.-S."/>
            <person name="Kuo C.-H."/>
            <person name="Liu C.-T."/>
        </authorList>
    </citation>
    <scope>NUCLEOTIDE SEQUENCE [LARGE SCALE GENOMIC DNA]</scope>
    <source>
        <strain evidence="3 4">TPP412</strain>
    </source>
</reference>
<dbReference type="InterPro" id="IPR049492">
    <property type="entry name" value="BD-FAE-like_dom"/>
</dbReference>
<protein>
    <recommendedName>
        <fullName evidence="2">BD-FAE-like domain-containing protein</fullName>
    </recommendedName>
</protein>
<evidence type="ECO:0000313" key="4">
    <source>
        <dbReference type="Proteomes" id="UP000323671"/>
    </source>
</evidence>
<sequence length="350" mass="37044">MPSIHALSKVLRRPEARPAPRDALPLVSALLGAALALSALPSAAGPLRDRLEARRAAAMERRDAGDTAAPREALEVEEGGAGTGQATLPAGVHRLADVAYGADPRQRFDVYRPARGEGAPVLVMVHGGAWRLGDKGARGVVENKVAHWVPRGFIFVSVNYRLLPQADPRTQAEDVARALAAVQAQAAGWGGDPAKVVLMGHSAGAHLAALLGAAPQRAARFGAKPWLGTVALDSAVLDVERIMTARHYRFYDPAFGTDPAYWQATSPITALAAGAPPLLLVCSSTRPDQPCAQAHDFARHAQTLGVRAEVAEQAKSHKQINEELGTPGDYTARVDAFLRSLDPAVAERLR</sequence>
<evidence type="ECO:0000259" key="2">
    <source>
        <dbReference type="Pfam" id="PF20434"/>
    </source>
</evidence>
<name>A0A5C1E9F3_9RHOO</name>
<organism evidence="3 4">
    <name type="scientific">Oryzomicrobium terrae</name>
    <dbReference type="NCBI Taxonomy" id="1735038"/>
    <lineage>
        <taxon>Bacteria</taxon>
        <taxon>Pseudomonadati</taxon>
        <taxon>Pseudomonadota</taxon>
        <taxon>Betaproteobacteria</taxon>
        <taxon>Rhodocyclales</taxon>
        <taxon>Rhodocyclaceae</taxon>
        <taxon>Oryzomicrobium</taxon>
    </lineage>
</organism>
<dbReference type="KEGG" id="otr:OTERR_17830"/>
<dbReference type="Pfam" id="PF20434">
    <property type="entry name" value="BD-FAE"/>
    <property type="match status" value="1"/>
</dbReference>
<dbReference type="PANTHER" id="PTHR48081:SF33">
    <property type="entry name" value="KYNURENINE FORMAMIDASE"/>
    <property type="match status" value="1"/>
</dbReference>
<dbReference type="Proteomes" id="UP000323671">
    <property type="component" value="Chromosome"/>
</dbReference>
<gene>
    <name evidence="3" type="ORF">OTERR_17830</name>
</gene>
<dbReference type="AlphaFoldDB" id="A0A5C1E9F3"/>
<dbReference type="EMBL" id="CP022579">
    <property type="protein sequence ID" value="QEL65259.1"/>
    <property type="molecule type" value="Genomic_DNA"/>
</dbReference>
<dbReference type="RefSeq" id="WP_149425558.1">
    <property type="nucleotide sequence ID" value="NZ_CP022579.1"/>
</dbReference>